<dbReference type="InterPro" id="IPR018289">
    <property type="entry name" value="MULE_transposase_dom"/>
</dbReference>
<name>A0A814R4R7_9BILA</name>
<keyword evidence="3" id="KW-1185">Reference proteome</keyword>
<dbReference type="EMBL" id="CAJNOC010009431">
    <property type="protein sequence ID" value="CAF1128917.1"/>
    <property type="molecule type" value="Genomic_DNA"/>
</dbReference>
<sequence>MPEFLKFTSKGESFVFYDSGTEERFFISSTISNLKLLEKAHLFCDGTFDIAPKLFGQVYTIQALIEGRCVPLVYGLLPRKTEAMYTEFLTQVKSKLSHDPLSITSDYEKAFLNAANSVFRETKLYGCYFHLKQSFWKKIIDLGLKSSSTEDENIRRLLKLPQAIAFIPSNDVVEVFSQIKSSITDTRVIEFYNYIEDNYIGKFVQCKVGRGRGVKTISSYSRPLFDVNLWNVNERTSECLPRTNNFVESWHNAFSSMLDKHPLVYSLIDYFLKEQKRVEHQLV</sequence>
<dbReference type="Proteomes" id="UP000663879">
    <property type="component" value="Unassembled WGS sequence"/>
</dbReference>
<dbReference type="PANTHER" id="PTHR47160">
    <property type="entry name" value="PUTATIVE-RELATED"/>
    <property type="match status" value="1"/>
</dbReference>
<protein>
    <recommendedName>
        <fullName evidence="1">MULE transposase domain-containing protein</fullName>
    </recommendedName>
</protein>
<organism evidence="2 3">
    <name type="scientific">Brachionus calyciflorus</name>
    <dbReference type="NCBI Taxonomy" id="104777"/>
    <lineage>
        <taxon>Eukaryota</taxon>
        <taxon>Metazoa</taxon>
        <taxon>Spiralia</taxon>
        <taxon>Gnathifera</taxon>
        <taxon>Rotifera</taxon>
        <taxon>Eurotatoria</taxon>
        <taxon>Monogononta</taxon>
        <taxon>Pseudotrocha</taxon>
        <taxon>Ploima</taxon>
        <taxon>Brachionidae</taxon>
        <taxon>Brachionus</taxon>
    </lineage>
</organism>
<dbReference type="Pfam" id="PF10551">
    <property type="entry name" value="MULE"/>
    <property type="match status" value="1"/>
</dbReference>
<feature type="domain" description="MULE transposase" evidence="1">
    <location>
        <begin position="44"/>
        <end position="133"/>
    </location>
</feature>
<evidence type="ECO:0000313" key="2">
    <source>
        <dbReference type="EMBL" id="CAF1128917.1"/>
    </source>
</evidence>
<reference evidence="2" key="1">
    <citation type="submission" date="2021-02" db="EMBL/GenBank/DDBJ databases">
        <authorList>
            <person name="Nowell W R."/>
        </authorList>
    </citation>
    <scope>NUCLEOTIDE SEQUENCE</scope>
    <source>
        <strain evidence="2">Ploen Becks lab</strain>
    </source>
</reference>
<comment type="caution">
    <text evidence="2">The sequence shown here is derived from an EMBL/GenBank/DDBJ whole genome shotgun (WGS) entry which is preliminary data.</text>
</comment>
<accession>A0A814R4R7</accession>
<gene>
    <name evidence="2" type="ORF">OXX778_LOCUS22384</name>
</gene>
<evidence type="ECO:0000259" key="1">
    <source>
        <dbReference type="Pfam" id="PF10551"/>
    </source>
</evidence>
<dbReference type="PANTHER" id="PTHR47160:SF5">
    <property type="entry name" value="MULE TRANSPOSASE DOMAIN-CONTAINING PROTEIN"/>
    <property type="match status" value="1"/>
</dbReference>
<dbReference type="OrthoDB" id="10067596at2759"/>
<dbReference type="AlphaFoldDB" id="A0A814R4R7"/>
<proteinExistence type="predicted"/>
<evidence type="ECO:0000313" key="3">
    <source>
        <dbReference type="Proteomes" id="UP000663879"/>
    </source>
</evidence>